<evidence type="ECO:0000313" key="1">
    <source>
        <dbReference type="EMBL" id="TQF17863.1"/>
    </source>
</evidence>
<protein>
    <submittedName>
        <fullName evidence="1">Uncharacterized protein</fullName>
    </submittedName>
</protein>
<dbReference type="EMBL" id="VIFM01000002">
    <property type="protein sequence ID" value="TQF17863.1"/>
    <property type="molecule type" value="Genomic_DNA"/>
</dbReference>
<evidence type="ECO:0000313" key="2">
    <source>
        <dbReference type="Proteomes" id="UP000315369"/>
    </source>
</evidence>
<dbReference type="RefSeq" id="WP_141640380.1">
    <property type="nucleotide sequence ID" value="NZ_VIFM01000002.1"/>
</dbReference>
<sequence length="128" mass="14433">MALDIAVDPQSLKSVQDVIQTLEGTFQVDFIPGVLKKLEEKLLVERAAFRVNESAQRYELDLYFGLKAPEVEDSREPFLKVGMSITIQPEVVSRGRRPARYDGTLEVPLSGEAVTHVPFALYLKRSLR</sequence>
<dbReference type="AlphaFoldDB" id="A0A540X992"/>
<comment type="caution">
    <text evidence="1">The sequence shown here is derived from an EMBL/GenBank/DDBJ whole genome shotgun (WGS) entry which is preliminary data.</text>
</comment>
<gene>
    <name evidence="1" type="ORF">FJV41_00500</name>
</gene>
<dbReference type="OrthoDB" id="5513553at2"/>
<accession>A0A540X992</accession>
<dbReference type="Proteomes" id="UP000315369">
    <property type="component" value="Unassembled WGS sequence"/>
</dbReference>
<keyword evidence="2" id="KW-1185">Reference proteome</keyword>
<organism evidence="1 2">
    <name type="scientific">Myxococcus llanfairpwllgwyngyllgogerychwyrndrobwllllantysiliogogogochensis</name>
    <dbReference type="NCBI Taxonomy" id="2590453"/>
    <lineage>
        <taxon>Bacteria</taxon>
        <taxon>Pseudomonadati</taxon>
        <taxon>Myxococcota</taxon>
        <taxon>Myxococcia</taxon>
        <taxon>Myxococcales</taxon>
        <taxon>Cystobacterineae</taxon>
        <taxon>Myxococcaceae</taxon>
        <taxon>Myxococcus</taxon>
    </lineage>
</organism>
<name>A0A540X992_9BACT</name>
<proteinExistence type="predicted"/>
<reference evidence="1 2" key="1">
    <citation type="submission" date="2019-06" db="EMBL/GenBank/DDBJ databases">
        <authorList>
            <person name="Livingstone P."/>
            <person name="Whitworth D."/>
        </authorList>
    </citation>
    <scope>NUCLEOTIDE SEQUENCE [LARGE SCALE GENOMIC DNA]</scope>
    <source>
        <strain evidence="1 2">AM401</strain>
    </source>
</reference>